<evidence type="ECO:0000313" key="2">
    <source>
        <dbReference type="EMBL" id="EFH67658.1"/>
    </source>
</evidence>
<dbReference type="HOGENOM" id="CLU_187918_0_0_1"/>
<dbReference type="SMART" id="SM00579">
    <property type="entry name" value="FBD"/>
    <property type="match status" value="1"/>
</dbReference>
<dbReference type="EMBL" id="GL348713">
    <property type="protein sequence ID" value="EFH67658.1"/>
    <property type="molecule type" value="Genomic_DNA"/>
</dbReference>
<dbReference type="STRING" id="81972.D7KBY9"/>
<dbReference type="PANTHER" id="PTHR31293:SF12">
    <property type="entry name" value="RNI-LIKE SUPERFAMILY PROTEIN"/>
    <property type="match status" value="1"/>
</dbReference>
<organism evidence="3">
    <name type="scientific">Arabidopsis lyrata subsp. lyrata</name>
    <name type="common">Lyre-leaved rock-cress</name>
    <dbReference type="NCBI Taxonomy" id="81972"/>
    <lineage>
        <taxon>Eukaryota</taxon>
        <taxon>Viridiplantae</taxon>
        <taxon>Streptophyta</taxon>
        <taxon>Embryophyta</taxon>
        <taxon>Tracheophyta</taxon>
        <taxon>Spermatophyta</taxon>
        <taxon>Magnoliopsida</taxon>
        <taxon>eudicotyledons</taxon>
        <taxon>Gunneridae</taxon>
        <taxon>Pentapetalae</taxon>
        <taxon>rosids</taxon>
        <taxon>malvids</taxon>
        <taxon>Brassicales</taxon>
        <taxon>Brassicaceae</taxon>
        <taxon>Camelineae</taxon>
        <taxon>Arabidopsis</taxon>
    </lineage>
</organism>
<dbReference type="Gramene" id="fgenesh2_kg.1__3882__AT5G12450.1">
    <property type="protein sequence ID" value="fgenesh2_kg.1__3882__AT5G12450.1"/>
    <property type="gene ID" value="fgenesh2_kg.1__3882__AT5G12450.1"/>
</dbReference>
<keyword evidence="3" id="KW-1185">Reference proteome</keyword>
<dbReference type="Proteomes" id="UP000008694">
    <property type="component" value="Unassembled WGS sequence"/>
</dbReference>
<evidence type="ECO:0000259" key="1">
    <source>
        <dbReference type="SMART" id="SM00579"/>
    </source>
</evidence>
<evidence type="ECO:0000313" key="3">
    <source>
        <dbReference type="Proteomes" id="UP000008694"/>
    </source>
</evidence>
<dbReference type="AlphaFoldDB" id="D7KBY9"/>
<accession>D7KBY9</accession>
<dbReference type="InterPro" id="IPR006566">
    <property type="entry name" value="FBD"/>
</dbReference>
<name>D7KBY9_ARALL</name>
<reference evidence="3" key="1">
    <citation type="journal article" date="2011" name="Nat. Genet.">
        <title>The Arabidopsis lyrata genome sequence and the basis of rapid genome size change.</title>
        <authorList>
            <person name="Hu T.T."/>
            <person name="Pattyn P."/>
            <person name="Bakker E.G."/>
            <person name="Cao J."/>
            <person name="Cheng J.-F."/>
            <person name="Clark R.M."/>
            <person name="Fahlgren N."/>
            <person name="Fawcett J.A."/>
            <person name="Grimwood J."/>
            <person name="Gundlach H."/>
            <person name="Haberer G."/>
            <person name="Hollister J.D."/>
            <person name="Ossowski S."/>
            <person name="Ottilar R.P."/>
            <person name="Salamov A.A."/>
            <person name="Schneeberger K."/>
            <person name="Spannagl M."/>
            <person name="Wang X."/>
            <person name="Yang L."/>
            <person name="Nasrallah M.E."/>
            <person name="Bergelson J."/>
            <person name="Carrington J.C."/>
            <person name="Gaut B.S."/>
            <person name="Schmutz J."/>
            <person name="Mayer K.F.X."/>
            <person name="Van de Peer Y."/>
            <person name="Grigoriev I.V."/>
            <person name="Nordborg M."/>
            <person name="Weigel D."/>
            <person name="Guo Y.-L."/>
        </authorList>
    </citation>
    <scope>NUCLEOTIDE SEQUENCE [LARGE SCALE GENOMIC DNA]</scope>
    <source>
        <strain evidence="3">cv. MN47</strain>
    </source>
</reference>
<gene>
    <name evidence="2" type="ORF">ARALYDRAFT_473928</name>
</gene>
<protein>
    <recommendedName>
        <fullName evidence="1">FBD domain-containing protein</fullName>
    </recommendedName>
</protein>
<feature type="non-terminal residue" evidence="2">
    <location>
        <position position="1"/>
    </location>
</feature>
<feature type="domain" description="FBD" evidence="1">
    <location>
        <begin position="1"/>
        <end position="64"/>
    </location>
</feature>
<sequence>VLEISEYGGSFLELKQMRHFLGKLKCLETVKVGVDADNENNSEFLRANLLALPRLSSKCNIQFG</sequence>
<proteinExistence type="predicted"/>
<dbReference type="InterPro" id="IPR055294">
    <property type="entry name" value="FBL60-like"/>
</dbReference>
<dbReference type="PANTHER" id="PTHR31293">
    <property type="entry name" value="RNI-LIKE SUPERFAMILY PROTEIN"/>
    <property type="match status" value="1"/>
</dbReference>